<evidence type="ECO:0000256" key="1">
    <source>
        <dbReference type="SAM" id="SignalP"/>
    </source>
</evidence>
<keyword evidence="1" id="KW-0732">Signal</keyword>
<dbReference type="Proteomes" id="UP001620626">
    <property type="component" value="Unassembled WGS sequence"/>
</dbReference>
<feature type="chain" id="PRO_5044844530" evidence="1">
    <location>
        <begin position="30"/>
        <end position="164"/>
    </location>
</feature>
<keyword evidence="3" id="KW-1185">Reference proteome</keyword>
<dbReference type="AlphaFoldDB" id="A0ABD2ICU3"/>
<sequence>MLPNFPSLCSVFAVFLLFLSAQFPKKVLGMICGAKALKYQMLEDQSSDGSGDGSGGEDKSSKLDFVDKECRGAVGEDECRDKKVVLKCKNGGEIILQCTWNFLEKECKPSEEATEFLTIKTEKRAKKQTKKKRWQSDGLEEIQFEMEIELNTNSNDDNYVNIFE</sequence>
<evidence type="ECO:0000313" key="2">
    <source>
        <dbReference type="EMBL" id="KAL3073973.1"/>
    </source>
</evidence>
<dbReference type="EMBL" id="JBICBT010001303">
    <property type="protein sequence ID" value="KAL3073973.1"/>
    <property type="molecule type" value="Genomic_DNA"/>
</dbReference>
<organism evidence="2 3">
    <name type="scientific">Heterodera trifolii</name>
    <dbReference type="NCBI Taxonomy" id="157864"/>
    <lineage>
        <taxon>Eukaryota</taxon>
        <taxon>Metazoa</taxon>
        <taxon>Ecdysozoa</taxon>
        <taxon>Nematoda</taxon>
        <taxon>Chromadorea</taxon>
        <taxon>Rhabditida</taxon>
        <taxon>Tylenchina</taxon>
        <taxon>Tylenchomorpha</taxon>
        <taxon>Tylenchoidea</taxon>
        <taxon>Heteroderidae</taxon>
        <taxon>Heteroderinae</taxon>
        <taxon>Heterodera</taxon>
    </lineage>
</organism>
<gene>
    <name evidence="2" type="ORF">niasHT_039527</name>
</gene>
<name>A0ABD2ICU3_9BILA</name>
<reference evidence="2 3" key="1">
    <citation type="submission" date="2024-10" db="EMBL/GenBank/DDBJ databases">
        <authorList>
            <person name="Kim D."/>
        </authorList>
    </citation>
    <scope>NUCLEOTIDE SEQUENCE [LARGE SCALE GENOMIC DNA]</scope>
    <source>
        <strain evidence="2">BH-2024</strain>
    </source>
</reference>
<feature type="signal peptide" evidence="1">
    <location>
        <begin position="1"/>
        <end position="29"/>
    </location>
</feature>
<proteinExistence type="predicted"/>
<comment type="caution">
    <text evidence="2">The sequence shown here is derived from an EMBL/GenBank/DDBJ whole genome shotgun (WGS) entry which is preliminary data.</text>
</comment>
<evidence type="ECO:0000313" key="3">
    <source>
        <dbReference type="Proteomes" id="UP001620626"/>
    </source>
</evidence>
<accession>A0ABD2ICU3</accession>
<protein>
    <submittedName>
        <fullName evidence="2">Uncharacterized protein</fullName>
    </submittedName>
</protein>